<gene>
    <name evidence="1" type="ORF">SAMN06264849_11068</name>
</gene>
<protein>
    <submittedName>
        <fullName evidence="1">Uncharacterized protein</fullName>
    </submittedName>
</protein>
<reference evidence="1 2" key="1">
    <citation type="submission" date="2017-05" db="EMBL/GenBank/DDBJ databases">
        <authorList>
            <person name="Varghese N."/>
            <person name="Submissions S."/>
        </authorList>
    </citation>
    <scope>NUCLEOTIDE SEQUENCE [LARGE SCALE GENOMIC DNA]</scope>
    <source>
        <strain evidence="1 2">DSM 45474</strain>
    </source>
</reference>
<evidence type="ECO:0000313" key="2">
    <source>
        <dbReference type="Proteomes" id="UP000315636"/>
    </source>
</evidence>
<dbReference type="EMBL" id="FXTI01000010">
    <property type="protein sequence ID" value="SMO86370.1"/>
    <property type="molecule type" value="Genomic_DNA"/>
</dbReference>
<organism evidence="1 2">
    <name type="scientific">Melghirimyces algeriensis</name>
    <dbReference type="NCBI Taxonomy" id="910412"/>
    <lineage>
        <taxon>Bacteria</taxon>
        <taxon>Bacillati</taxon>
        <taxon>Bacillota</taxon>
        <taxon>Bacilli</taxon>
        <taxon>Bacillales</taxon>
        <taxon>Thermoactinomycetaceae</taxon>
        <taxon>Melghirimyces</taxon>
    </lineage>
</organism>
<evidence type="ECO:0000313" key="1">
    <source>
        <dbReference type="EMBL" id="SMO86370.1"/>
    </source>
</evidence>
<accession>A0A521ETF7</accession>
<sequence>MKFLLKWADSQRLIGLFHLGSTPFFKYPLSHFWIHGKLGKVGLKFSLILFEDPVFRGNILHNGGRMGGEK</sequence>
<proteinExistence type="predicted"/>
<dbReference type="Proteomes" id="UP000315636">
    <property type="component" value="Unassembled WGS sequence"/>
</dbReference>
<dbReference type="AlphaFoldDB" id="A0A521ETF7"/>
<name>A0A521ETF7_9BACL</name>
<keyword evidence="2" id="KW-1185">Reference proteome</keyword>